<sequence>MDLKSRIKNRELPQEILNAISTMSFPLTPEDYVEILPYVYEQGDKTLKENVVSTINRMSLDLIIPFLETTEDINDLVFYFQFYLKVEPNPELLIKILNNPHCPPSLFSLAANCSYSEVLTYLVNNVSLLQKHKNIVPILFKNKYLDGFLKEKLKEYEEFGILGEKKPEVKKEEKEKVEEKEDEGIVALKEKLIEQAEKEGVKLDEKSELEVREEDVEEENLTLYQKLLRMTVAQKIDRALKGTKEERTLLIRDSNKVVAMAVIQSPKITEQEVAAIAGMRNVHKDVLRYIGSNRQFLKKYKIILALVKNPKTPPDIALTLLNRIGEKDLKSLVRDRGISEFVRQAASRLLKSRKK</sequence>
<reference evidence="1 2" key="1">
    <citation type="journal article" date="2012" name="Extremophiles">
        <title>Thermotomaculum hydrothermale gen. nov., sp. nov., a novel heterotrophic thermophile within the phylum Acidobacteria from a deep-sea hydrothermal vent chimney in the Southern Okinawa Trough.</title>
        <authorList>
            <person name="Izumi H."/>
            <person name="Nunoura T."/>
            <person name="Miyazaki M."/>
            <person name="Mino S."/>
            <person name="Toki T."/>
            <person name="Takai K."/>
            <person name="Sako Y."/>
            <person name="Sawabe T."/>
            <person name="Nakagawa S."/>
        </authorList>
    </citation>
    <scope>NUCLEOTIDE SEQUENCE [LARGE SCALE GENOMIC DNA]</scope>
    <source>
        <strain evidence="1 2">AC55</strain>
    </source>
</reference>
<evidence type="ECO:0000313" key="1">
    <source>
        <dbReference type="EMBL" id="BBB31847.1"/>
    </source>
</evidence>
<organism evidence="1 2">
    <name type="scientific">Thermotomaculum hydrothermale</name>
    <dbReference type="NCBI Taxonomy" id="981385"/>
    <lineage>
        <taxon>Bacteria</taxon>
        <taxon>Pseudomonadati</taxon>
        <taxon>Acidobacteriota</taxon>
        <taxon>Holophagae</taxon>
        <taxon>Thermotomaculales</taxon>
        <taxon>Thermotomaculaceae</taxon>
        <taxon>Thermotomaculum</taxon>
    </lineage>
</organism>
<dbReference type="Proteomes" id="UP000595564">
    <property type="component" value="Chromosome"/>
</dbReference>
<gene>
    <name evidence="1" type="ORF">TTHT_0223</name>
</gene>
<dbReference type="KEGG" id="thyd:TTHT_0223"/>
<accession>A0A7R6SYL3</accession>
<dbReference type="EMBL" id="AP017470">
    <property type="protein sequence ID" value="BBB31847.1"/>
    <property type="molecule type" value="Genomic_DNA"/>
</dbReference>
<protein>
    <submittedName>
        <fullName evidence="1">Uncharacterized protein</fullName>
    </submittedName>
</protein>
<keyword evidence="2" id="KW-1185">Reference proteome</keyword>
<evidence type="ECO:0000313" key="2">
    <source>
        <dbReference type="Proteomes" id="UP000595564"/>
    </source>
</evidence>
<proteinExistence type="predicted"/>
<name>A0A7R6SYL3_9BACT</name>
<dbReference type="RefSeq" id="WP_201328181.1">
    <property type="nucleotide sequence ID" value="NZ_AP017470.1"/>
</dbReference>
<dbReference type="AlphaFoldDB" id="A0A7R6SYL3"/>